<dbReference type="CDD" id="cd02042">
    <property type="entry name" value="ParAB_family"/>
    <property type="match status" value="1"/>
</dbReference>
<evidence type="ECO:0000313" key="3">
    <source>
        <dbReference type="Proteomes" id="UP001178354"/>
    </source>
</evidence>
<keyword evidence="3" id="KW-1185">Reference proteome</keyword>
<reference evidence="2" key="1">
    <citation type="journal article" date="2010" name="Int. J. Syst. Evol. Microbiol.">
        <title>Porticoccus litoralis gen. nov., sp. nov., a gammaproteobacterium isolated from the Yellow Sea.</title>
        <authorList>
            <person name="Oh H.M."/>
            <person name="Kim H."/>
            <person name="Kim K.M."/>
            <person name="Min G.S."/>
            <person name="Cho J.C."/>
        </authorList>
    </citation>
    <scope>NUCLEOTIDE SEQUENCE</scope>
    <source>
        <strain evidence="2">DSM 25064</strain>
    </source>
</reference>
<proteinExistence type="predicted"/>
<dbReference type="SUPFAM" id="SSF52540">
    <property type="entry name" value="P-loop containing nucleoside triphosphate hydrolases"/>
    <property type="match status" value="1"/>
</dbReference>
<dbReference type="Gene3D" id="3.40.50.300">
    <property type="entry name" value="P-loop containing nucleotide triphosphate hydrolases"/>
    <property type="match status" value="1"/>
</dbReference>
<dbReference type="AlphaFoldDB" id="A0AAW8B6Q6"/>
<dbReference type="InterPro" id="IPR025669">
    <property type="entry name" value="AAA_dom"/>
</dbReference>
<protein>
    <submittedName>
        <fullName evidence="2">ParA family protein</fullName>
    </submittedName>
</protein>
<sequence length="272" mass="30337">MRRVVFNQKGGVGKSSITCNLAAICANNGKKTLVVDLDPQGNSTHYLLGQDAKPDLTIADYFAQTVSFNLSPKKPADFVIKTPYENLSVIASDPELESIEQKLESRHKIYKLRDLLNKLDGEFDHVFIDTAPALNFYTTSALVCADSVLIPFDCDAFSRHALYNILEVIGEMREDHNDRLEVEGIIANQFQPRANLPSKIIKELLAEKHPVLPVYLSQSVKMRESHQACKPLIYFAPSHALTKQFVELHEVISGGKKAVKKAGKKKKETETA</sequence>
<dbReference type="PANTHER" id="PTHR13696">
    <property type="entry name" value="P-LOOP CONTAINING NUCLEOSIDE TRIPHOSPHATE HYDROLASE"/>
    <property type="match status" value="1"/>
</dbReference>
<dbReference type="InterPro" id="IPR050678">
    <property type="entry name" value="DNA_Partitioning_ATPase"/>
</dbReference>
<dbReference type="Proteomes" id="UP001178354">
    <property type="component" value="Unassembled WGS sequence"/>
</dbReference>
<comment type="caution">
    <text evidence="2">The sequence shown here is derived from an EMBL/GenBank/DDBJ whole genome shotgun (WGS) entry which is preliminary data.</text>
</comment>
<evidence type="ECO:0000313" key="2">
    <source>
        <dbReference type="EMBL" id="MDP1521232.1"/>
    </source>
</evidence>
<feature type="domain" description="AAA" evidence="1">
    <location>
        <begin position="5"/>
        <end position="182"/>
    </location>
</feature>
<accession>A0AAW8B6Q6</accession>
<dbReference type="RefSeq" id="WP_305170896.1">
    <property type="nucleotide sequence ID" value="NZ_JAUUUU010000005.1"/>
</dbReference>
<gene>
    <name evidence="2" type="ORF">Q8A57_09650</name>
</gene>
<evidence type="ECO:0000259" key="1">
    <source>
        <dbReference type="Pfam" id="PF13614"/>
    </source>
</evidence>
<dbReference type="EMBL" id="JAUUUU010000005">
    <property type="protein sequence ID" value="MDP1521232.1"/>
    <property type="molecule type" value="Genomic_DNA"/>
</dbReference>
<dbReference type="PANTHER" id="PTHR13696:SF52">
    <property type="entry name" value="PARA FAMILY PROTEIN CT_582"/>
    <property type="match status" value="1"/>
</dbReference>
<dbReference type="InterPro" id="IPR027417">
    <property type="entry name" value="P-loop_NTPase"/>
</dbReference>
<reference evidence="2" key="2">
    <citation type="submission" date="2023-08" db="EMBL/GenBank/DDBJ databases">
        <authorList>
            <person name="Luo J."/>
        </authorList>
    </citation>
    <scope>NUCLEOTIDE SEQUENCE</scope>
    <source>
        <strain evidence="2">DSM 25064</strain>
    </source>
</reference>
<dbReference type="Pfam" id="PF13614">
    <property type="entry name" value="AAA_31"/>
    <property type="match status" value="1"/>
</dbReference>
<name>A0AAW8B6Q6_9GAMM</name>
<organism evidence="2 3">
    <name type="scientific">Porticoccus litoralis</name>
    <dbReference type="NCBI Taxonomy" id="434086"/>
    <lineage>
        <taxon>Bacteria</taxon>
        <taxon>Pseudomonadati</taxon>
        <taxon>Pseudomonadota</taxon>
        <taxon>Gammaproteobacteria</taxon>
        <taxon>Cellvibrionales</taxon>
        <taxon>Porticoccaceae</taxon>
        <taxon>Porticoccus</taxon>
    </lineage>
</organism>